<protein>
    <recommendedName>
        <fullName evidence="4">Periplasmic protein</fullName>
    </recommendedName>
</protein>
<evidence type="ECO:0000256" key="1">
    <source>
        <dbReference type="SAM" id="SignalP"/>
    </source>
</evidence>
<reference evidence="2" key="2">
    <citation type="submission" date="2021-04" db="EMBL/GenBank/DDBJ databases">
        <title>Isolation and characterization of a novel species of the genus Sulfurimonas.</title>
        <authorList>
            <person name="Fukui M."/>
        </authorList>
    </citation>
    <scope>NUCLEOTIDE SEQUENCE</scope>
    <source>
        <strain evidence="2">H1576</strain>
    </source>
</reference>
<dbReference type="AlphaFoldDB" id="A0A975B0C5"/>
<dbReference type="KEGG" id="saqt:GJV85_07185"/>
<dbReference type="EMBL" id="CP046072">
    <property type="protein sequence ID" value="QSZ41896.1"/>
    <property type="molecule type" value="Genomic_DNA"/>
</dbReference>
<dbReference type="Gene3D" id="3.40.50.2300">
    <property type="match status" value="1"/>
</dbReference>
<evidence type="ECO:0000313" key="3">
    <source>
        <dbReference type="Proteomes" id="UP000671852"/>
    </source>
</evidence>
<sequence length="422" mass="48505">MKKLLFLLLPVFMFAQSFMLSNIPLPKTYIQNLDPYECDQLCLQDFLDNDMIFSFLAHAKEKLQDEKQNETRVMLVSILNLGSFRTGKTFKVAILLPYKKIGKYASSTTNATFAYLITKSHPFMLKSYKIESEESLDIQKALEQIQADGFEYIIAPLTMQGAENIAEIDPQINIYFPTINKNDMNTSSPFLSFGAIDYMAQSKALLKESVSPLVIFSDKSSVGKKLSTYQYKQFFTEDEVDLNDTDQSLYIDVTEDENLEEEIEKKAIQYYISKRTTNIESHLKENEKIVNGSFFINTPIIKTGMIMSQLTLYDVNATNVLSTQINYDPLLLSMTQYNDRKNMIVANSITEHNNVLIETNSLLGNNIVYDWINYSTTVGIDYFYSLSTNEQRAYSIRVEDNQMQYTTELLKPKASKFVKYSQ</sequence>
<evidence type="ECO:0008006" key="4">
    <source>
        <dbReference type="Google" id="ProtNLM"/>
    </source>
</evidence>
<organism evidence="2 3">
    <name type="scientific">Sulfurimonas aquatica</name>
    <dbReference type="NCBI Taxonomy" id="2672570"/>
    <lineage>
        <taxon>Bacteria</taxon>
        <taxon>Pseudomonadati</taxon>
        <taxon>Campylobacterota</taxon>
        <taxon>Epsilonproteobacteria</taxon>
        <taxon>Campylobacterales</taxon>
        <taxon>Sulfurimonadaceae</taxon>
        <taxon>Sulfurimonas</taxon>
    </lineage>
</organism>
<feature type="signal peptide" evidence="1">
    <location>
        <begin position="1"/>
        <end position="19"/>
    </location>
</feature>
<evidence type="ECO:0000313" key="2">
    <source>
        <dbReference type="EMBL" id="QSZ41896.1"/>
    </source>
</evidence>
<keyword evidence="3" id="KW-1185">Reference proteome</keyword>
<gene>
    <name evidence="2" type="ORF">GJV85_07185</name>
</gene>
<dbReference type="Proteomes" id="UP000671852">
    <property type="component" value="Chromosome"/>
</dbReference>
<reference evidence="2" key="1">
    <citation type="submission" date="2019-11" db="EMBL/GenBank/DDBJ databases">
        <authorList>
            <person name="Kojima H."/>
        </authorList>
    </citation>
    <scope>NUCLEOTIDE SEQUENCE</scope>
    <source>
        <strain evidence="2">H1576</strain>
    </source>
</reference>
<proteinExistence type="predicted"/>
<name>A0A975B0C5_9BACT</name>
<keyword evidence="1" id="KW-0732">Signal</keyword>
<accession>A0A975B0C5</accession>
<dbReference type="RefSeq" id="WP_207560714.1">
    <property type="nucleotide sequence ID" value="NZ_CP046072.1"/>
</dbReference>
<feature type="chain" id="PRO_5036903057" description="Periplasmic protein" evidence="1">
    <location>
        <begin position="20"/>
        <end position="422"/>
    </location>
</feature>